<feature type="compositionally biased region" description="Polar residues" evidence="13">
    <location>
        <begin position="381"/>
        <end position="403"/>
    </location>
</feature>
<comment type="subcellular location">
    <subcellularLocation>
        <location evidence="1">Membrane</location>
        <topology evidence="1">Multi-pass membrane protein</topology>
    </subcellularLocation>
</comment>
<dbReference type="Pfam" id="PF03372">
    <property type="entry name" value="Exo_endo_phos"/>
    <property type="match status" value="1"/>
</dbReference>
<dbReference type="EMBL" id="JAODAN010000001">
    <property type="protein sequence ID" value="KAK1927423.1"/>
    <property type="molecule type" value="Genomic_DNA"/>
</dbReference>
<comment type="caution">
    <text evidence="16">The sequence shown here is derived from an EMBL/GenBank/DDBJ whole genome shotgun (WGS) entry which is preliminary data.</text>
</comment>
<dbReference type="GO" id="GO:0006665">
    <property type="term" value="P:sphingolipid metabolic process"/>
    <property type="evidence" value="ECO:0007669"/>
    <property type="project" value="UniProtKB-KW"/>
</dbReference>
<evidence type="ECO:0000313" key="16">
    <source>
        <dbReference type="EMBL" id="KAK1927423.1"/>
    </source>
</evidence>
<dbReference type="PANTHER" id="PTHR16320">
    <property type="entry name" value="SPHINGOMYELINASE FAMILY MEMBER"/>
    <property type="match status" value="1"/>
</dbReference>
<feature type="transmembrane region" description="Helical" evidence="14">
    <location>
        <begin position="458"/>
        <end position="483"/>
    </location>
</feature>
<keyword evidence="17" id="KW-1185">Reference proteome</keyword>
<protein>
    <submittedName>
        <fullName evidence="16">Endonuclease/exonuclease/phosphatase</fullName>
    </submittedName>
</protein>
<evidence type="ECO:0000313" key="17">
    <source>
        <dbReference type="Proteomes" id="UP001182556"/>
    </source>
</evidence>
<evidence type="ECO:0000256" key="3">
    <source>
        <dbReference type="ARBA" id="ARBA00004991"/>
    </source>
</evidence>
<keyword evidence="5 14" id="KW-0812">Transmembrane</keyword>
<proteinExistence type="inferred from homology"/>
<keyword evidence="16" id="KW-0255">Endonuclease</keyword>
<dbReference type="InterPro" id="IPR005135">
    <property type="entry name" value="Endo/exonuclease/phosphatase"/>
</dbReference>
<feature type="transmembrane region" description="Helical" evidence="14">
    <location>
        <begin position="433"/>
        <end position="452"/>
    </location>
</feature>
<feature type="region of interest" description="Disordered" evidence="13">
    <location>
        <begin position="381"/>
        <end position="404"/>
    </location>
</feature>
<dbReference type="AlphaFoldDB" id="A0AAD9FWB9"/>
<dbReference type="InterPro" id="IPR038772">
    <property type="entry name" value="Sph/SMPD2-like"/>
</dbReference>
<evidence type="ECO:0000256" key="9">
    <source>
        <dbReference type="ARBA" id="ARBA00022919"/>
    </source>
</evidence>
<dbReference type="Proteomes" id="UP001182556">
    <property type="component" value="Unassembled WGS sequence"/>
</dbReference>
<evidence type="ECO:0000256" key="4">
    <source>
        <dbReference type="ARBA" id="ARBA00006335"/>
    </source>
</evidence>
<reference evidence="16" key="1">
    <citation type="submission" date="2023-02" db="EMBL/GenBank/DDBJ databases">
        <title>Identification and recombinant expression of a fungal hydrolase from Papiliotrema laurentii that hydrolyzes apple cutin and clears colloidal polyester polyurethane.</title>
        <authorList>
            <consortium name="DOE Joint Genome Institute"/>
            <person name="Roman V.A."/>
            <person name="Bojanowski C."/>
            <person name="Crable B.R."/>
            <person name="Wagner D.N."/>
            <person name="Hung C.S."/>
            <person name="Nadeau L.J."/>
            <person name="Schratz L."/>
            <person name="Haridas S."/>
            <person name="Pangilinan J."/>
            <person name="Lipzen A."/>
            <person name="Na H."/>
            <person name="Yan M."/>
            <person name="Ng V."/>
            <person name="Grigoriev I.V."/>
            <person name="Spatafora J.W."/>
            <person name="Barlow D."/>
            <person name="Biffinger J."/>
            <person name="Kelley-Loughnane N."/>
            <person name="Varaljay V.A."/>
            <person name="Crookes-Goodson W.J."/>
        </authorList>
    </citation>
    <scope>NUCLEOTIDE SEQUENCE</scope>
    <source>
        <strain evidence="16">5307AH</strain>
    </source>
</reference>
<accession>A0AAD9FWB9</accession>
<feature type="domain" description="Endonuclease/exonuclease/phosphatase" evidence="15">
    <location>
        <begin position="19"/>
        <end position="280"/>
    </location>
</feature>
<evidence type="ECO:0000259" key="15">
    <source>
        <dbReference type="Pfam" id="PF03372"/>
    </source>
</evidence>
<keyword evidence="12 14" id="KW-0472">Membrane</keyword>
<dbReference type="GO" id="GO:0046872">
    <property type="term" value="F:metal ion binding"/>
    <property type="evidence" value="ECO:0007669"/>
    <property type="project" value="UniProtKB-KW"/>
</dbReference>
<evidence type="ECO:0000256" key="8">
    <source>
        <dbReference type="ARBA" id="ARBA00022842"/>
    </source>
</evidence>
<dbReference type="PANTHER" id="PTHR16320:SF24">
    <property type="entry name" value="PHOSPHODIESTERASE, PUTATIVE-RELATED"/>
    <property type="match status" value="1"/>
</dbReference>
<organism evidence="16 17">
    <name type="scientific">Papiliotrema laurentii</name>
    <name type="common">Cryptococcus laurentii</name>
    <dbReference type="NCBI Taxonomy" id="5418"/>
    <lineage>
        <taxon>Eukaryota</taxon>
        <taxon>Fungi</taxon>
        <taxon>Dikarya</taxon>
        <taxon>Basidiomycota</taxon>
        <taxon>Agaricomycotina</taxon>
        <taxon>Tremellomycetes</taxon>
        <taxon>Tremellales</taxon>
        <taxon>Rhynchogastremaceae</taxon>
        <taxon>Papiliotrema</taxon>
    </lineage>
</organism>
<keyword evidence="6" id="KW-0479">Metal-binding</keyword>
<evidence type="ECO:0000256" key="14">
    <source>
        <dbReference type="SAM" id="Phobius"/>
    </source>
</evidence>
<evidence type="ECO:0000256" key="5">
    <source>
        <dbReference type="ARBA" id="ARBA00022692"/>
    </source>
</evidence>
<dbReference type="SUPFAM" id="SSF56219">
    <property type="entry name" value="DNase I-like"/>
    <property type="match status" value="1"/>
</dbReference>
<name>A0AAD9FWB9_PAPLA</name>
<dbReference type="InterPro" id="IPR036691">
    <property type="entry name" value="Endo/exonu/phosph_ase_sf"/>
</dbReference>
<keyword evidence="8" id="KW-0460">Magnesium</keyword>
<evidence type="ECO:0000256" key="12">
    <source>
        <dbReference type="ARBA" id="ARBA00023136"/>
    </source>
</evidence>
<keyword evidence="11" id="KW-0443">Lipid metabolism</keyword>
<evidence type="ECO:0000256" key="1">
    <source>
        <dbReference type="ARBA" id="ARBA00004141"/>
    </source>
</evidence>
<evidence type="ECO:0000256" key="11">
    <source>
        <dbReference type="ARBA" id="ARBA00023098"/>
    </source>
</evidence>
<keyword evidence="10 14" id="KW-1133">Transmembrane helix</keyword>
<keyword evidence="9" id="KW-0746">Sphingolipid metabolism</keyword>
<dbReference type="GO" id="GO:0004767">
    <property type="term" value="F:sphingomyelin phosphodiesterase activity"/>
    <property type="evidence" value="ECO:0007669"/>
    <property type="project" value="InterPro"/>
</dbReference>
<evidence type="ECO:0000256" key="13">
    <source>
        <dbReference type="SAM" id="MobiDB-lite"/>
    </source>
</evidence>
<comment type="pathway">
    <text evidence="3">Sphingolipid metabolism.</text>
</comment>
<evidence type="ECO:0000256" key="10">
    <source>
        <dbReference type="ARBA" id="ARBA00022989"/>
    </source>
</evidence>
<keyword evidence="16" id="KW-0540">Nuclease</keyword>
<dbReference type="GO" id="GO:0016020">
    <property type="term" value="C:membrane"/>
    <property type="evidence" value="ECO:0007669"/>
    <property type="project" value="UniProtKB-SubCell"/>
</dbReference>
<dbReference type="GO" id="GO:0004519">
    <property type="term" value="F:endonuclease activity"/>
    <property type="evidence" value="ECO:0007669"/>
    <property type="project" value="UniProtKB-KW"/>
</dbReference>
<sequence length="513" mass="56568">MSSSSHVHQDPKRTLKVFSFNVWGLAIISKDRKVRIRAIAEHLASSSYDIVCLQELWVYKDYELVREIVAQSLPFSRFFHTGALGSGLAIFTRFPLISAQALPYSLSGSPAQAFAGDFFVKKAAANVVILHPLLGEVEIWTNHMHAAGEHPPDTRQAHRIAQSWQLANAIRGGAAKGRYILCMGDFNAQPFSVPIAILRSHAGLTDSFLETHPTANDASSSRPSAQEAIQSFGMTCDSPLNTYSAGKPIPENISSQGGKRLDYIFYRQPAVARRRPLIWGYRDDAVNSFSEGEAELEEGKPMPKSLETAPQLRCVKSEVILTENVPGQRFSYSDHFALLSTFRIDTPDHAHSDTKAGNGSKDTKFTPLVPLLNEPEPLNDTTTTFAPIPSGQSPRVNQESASSTDEKSAVIRSALNTLRLYTRISQHTAKQHLRFFGGAVLALIALTVGSAWQPKSWLQPIFTLLGGLLGAAGATFLYTGFVWGRWELGLLTETTEEMELELRVVEMEERGRE</sequence>
<keyword evidence="7" id="KW-0378">Hydrolase</keyword>
<gene>
    <name evidence="16" type="ORF">DB88DRAFT_477978</name>
</gene>
<dbReference type="Gene3D" id="3.60.10.10">
    <property type="entry name" value="Endonuclease/exonuclease/phosphatase"/>
    <property type="match status" value="1"/>
</dbReference>
<comment type="pathway">
    <text evidence="2">Lipid metabolism; sphingolipid metabolism.</text>
</comment>
<evidence type="ECO:0000256" key="7">
    <source>
        <dbReference type="ARBA" id="ARBA00022801"/>
    </source>
</evidence>
<comment type="similarity">
    <text evidence="4">Belongs to the neutral sphingomyelinase family.</text>
</comment>
<evidence type="ECO:0000256" key="6">
    <source>
        <dbReference type="ARBA" id="ARBA00022723"/>
    </source>
</evidence>
<evidence type="ECO:0000256" key="2">
    <source>
        <dbReference type="ARBA" id="ARBA00004760"/>
    </source>
</evidence>